<name>K6BXK0_SCHAZ</name>
<gene>
    <name evidence="4" type="ORF">BAZO_16404</name>
</gene>
<dbReference type="InterPro" id="IPR029348">
    <property type="entry name" value="NTF-like"/>
</dbReference>
<reference evidence="4 5" key="1">
    <citation type="journal article" date="2012" name="Front. Microbiol.">
        <title>Redundancy and modularity in membrane-associated dissimilatory nitrate reduction in Bacillus.</title>
        <authorList>
            <person name="Heylen K."/>
            <person name="Keltjens J."/>
        </authorList>
    </citation>
    <scope>NUCLEOTIDE SEQUENCE [LARGE SCALE GENOMIC DNA]</scope>
    <source>
        <strain evidence="4 5">LMG 9581</strain>
    </source>
</reference>
<dbReference type="RefSeq" id="WP_003332738.1">
    <property type="nucleotide sequence ID" value="NZ_AJLR01000132.1"/>
</dbReference>
<dbReference type="STRING" id="1131731.BAZO_16404"/>
<evidence type="ECO:0000259" key="3">
    <source>
        <dbReference type="Pfam" id="PF22339"/>
    </source>
</evidence>
<evidence type="ECO:0000259" key="1">
    <source>
        <dbReference type="Pfam" id="PF14540"/>
    </source>
</evidence>
<feature type="domain" description="YgxA-like substrate binding" evidence="3">
    <location>
        <begin position="123"/>
        <end position="221"/>
    </location>
</feature>
<dbReference type="EMBL" id="AJLR01000132">
    <property type="protein sequence ID" value="EKN63640.1"/>
    <property type="molecule type" value="Genomic_DNA"/>
</dbReference>
<feature type="domain" description="Nucleotidyltransferase-like" evidence="1">
    <location>
        <begin position="1"/>
        <end position="121"/>
    </location>
</feature>
<evidence type="ECO:0000313" key="4">
    <source>
        <dbReference type="EMBL" id="EKN63640.1"/>
    </source>
</evidence>
<keyword evidence="5" id="KW-1185">Reference proteome</keyword>
<dbReference type="InterPro" id="IPR041143">
    <property type="entry name" value="YgxA_HTH"/>
</dbReference>
<dbReference type="InterPro" id="IPR036388">
    <property type="entry name" value="WH-like_DNA-bd_sf"/>
</dbReference>
<protein>
    <recommendedName>
        <fullName evidence="6">Nucleotidyltransferase-like domain-containing protein</fullName>
    </recommendedName>
</protein>
<dbReference type="Proteomes" id="UP000006315">
    <property type="component" value="Unassembled WGS sequence"/>
</dbReference>
<dbReference type="Pfam" id="PF22339">
    <property type="entry name" value="YgxA-like_sub_bind"/>
    <property type="match status" value="1"/>
</dbReference>
<dbReference type="InterPro" id="IPR043519">
    <property type="entry name" value="NT_sf"/>
</dbReference>
<evidence type="ECO:0008006" key="6">
    <source>
        <dbReference type="Google" id="ProtNLM"/>
    </source>
</evidence>
<organism evidence="4 5">
    <name type="scientific">Schinkia azotoformans LMG 9581</name>
    <dbReference type="NCBI Taxonomy" id="1131731"/>
    <lineage>
        <taxon>Bacteria</taxon>
        <taxon>Bacillati</taxon>
        <taxon>Bacillota</taxon>
        <taxon>Bacilli</taxon>
        <taxon>Bacillales</taxon>
        <taxon>Bacillaceae</taxon>
        <taxon>Calidifontibacillus/Schinkia group</taxon>
        <taxon>Schinkia</taxon>
    </lineage>
</organism>
<dbReference type="Gene3D" id="3.30.460.10">
    <property type="entry name" value="Beta Polymerase, domain 2"/>
    <property type="match status" value="1"/>
</dbReference>
<sequence length="291" mass="33796">MENLLRSIYETFEGREETLGILVLEKKKTNSPLTEQFDALIIIIVKNDANMDSPCNVEHYSIENNSIAVNIISENKFLKWLPSGNFRRNLLWVINGQIVFDRDGYLENLKNNLFENPIETRKKKIAMEFAELIRSCSIGKELYDGKQYLDAFNQMVQSLHHLARLSVLEHGFYPEITVWNQVKKIEPEVYALYLELVESSELIEKRVELLLLAIEFAISSRARIGSSYLIEIMKSKKDAWTISELVNEPKLKELAKDLGLLLQYLYAKNIVQIETKEIEGPGIYQMQYKVR</sequence>
<dbReference type="PATRIC" id="fig|1131731.3.peg.3353"/>
<feature type="domain" description="YgxA-like helix-turn-helix" evidence="2">
    <location>
        <begin position="228"/>
        <end position="290"/>
    </location>
</feature>
<dbReference type="Gene3D" id="1.10.10.10">
    <property type="entry name" value="Winged helix-like DNA-binding domain superfamily/Winged helix DNA-binding domain"/>
    <property type="match status" value="1"/>
</dbReference>
<dbReference type="Pfam" id="PF14540">
    <property type="entry name" value="NTF-like"/>
    <property type="match status" value="1"/>
</dbReference>
<dbReference type="AlphaFoldDB" id="K6BXK0"/>
<dbReference type="Gene3D" id="1.20.120.330">
    <property type="entry name" value="Nucleotidyltransferases domain 2"/>
    <property type="match status" value="1"/>
</dbReference>
<accession>K6BXK0</accession>
<evidence type="ECO:0000259" key="2">
    <source>
        <dbReference type="Pfam" id="PF18576"/>
    </source>
</evidence>
<proteinExistence type="predicted"/>
<dbReference type="Pfam" id="PF18576">
    <property type="entry name" value="HTH_52"/>
    <property type="match status" value="1"/>
</dbReference>
<comment type="caution">
    <text evidence="4">The sequence shown here is derived from an EMBL/GenBank/DDBJ whole genome shotgun (WGS) entry which is preliminary data.</text>
</comment>
<dbReference type="InterPro" id="IPR054515">
    <property type="entry name" value="YgxA-like_substrate-bd"/>
</dbReference>
<evidence type="ECO:0000313" key="5">
    <source>
        <dbReference type="Proteomes" id="UP000006315"/>
    </source>
</evidence>